<keyword evidence="3" id="KW-0472">Membrane</keyword>
<dbReference type="InterPro" id="IPR003737">
    <property type="entry name" value="GlcNAc_PI_deacetylase-related"/>
</dbReference>
<evidence type="ECO:0000313" key="4">
    <source>
        <dbReference type="EMBL" id="CDI51251.1"/>
    </source>
</evidence>
<dbReference type="GO" id="GO:0006506">
    <property type="term" value="P:GPI anchor biosynthetic process"/>
    <property type="evidence" value="ECO:0007669"/>
    <property type="project" value="UniProtKB-UniPathway"/>
</dbReference>
<dbReference type="Pfam" id="PF02585">
    <property type="entry name" value="PIG-L"/>
    <property type="match status" value="1"/>
</dbReference>
<dbReference type="PANTHER" id="PTHR12993:SF11">
    <property type="entry name" value="N-ACETYLGLUCOSAMINYL-PHOSPHATIDYLINOSITOL DE-N-ACETYLASE"/>
    <property type="match status" value="1"/>
</dbReference>
<dbReference type="AlphaFoldDB" id="A0A077QXH1"/>
<sequence>MTLCRSTGRYCSSFALSTTNSTVPAYLVWFLLITIAFVTSTMADRPQHPVEMLRGAIPRPQFFLLLIVISILAQFAISGFRITSSDQHLYHDGSIRMLPSSILLITAHPDDEAMFFAPAIQALTAAGTVVSALCLSTGNAAGLGSKRVQELYASYQELGVPATRVKYLDDAKLEDSMDSLWPINYISKVVAKHIDSLSTPVEALVTFDKGGVSGHVNHMATYNGTRDLAVARNLPLYVLPSLEIWEKYNSVPFAVWETITYSGHPPVAVKEEGKAMEFKPAQDIHILASPQQYVRGVQAMLKHQTQLEWFRWLYLVFSRYMFSNRLVLWSPELDLDLDD</sequence>
<comment type="similarity">
    <text evidence="1">Belongs to the PIGL family.</text>
</comment>
<reference evidence="4" key="1">
    <citation type="journal article" date="2014" name="Genome Biol. Evol.">
        <title>Gene Loss Rather Than Gene Gain Is Associated with a Host Jump from Monocots to Dicots in the Smut Fungus Melanopsichium pennsylvanicum.</title>
        <authorList>
            <person name="Sharma R."/>
            <person name="Mishra B."/>
            <person name="Runge F."/>
            <person name="Thines M."/>
        </authorList>
    </citation>
    <scope>NUCLEOTIDE SEQUENCE</scope>
    <source>
        <strain evidence="4">4</strain>
    </source>
</reference>
<keyword evidence="3" id="KW-1133">Transmembrane helix</keyword>
<feature type="transmembrane region" description="Helical" evidence="3">
    <location>
        <begin position="23"/>
        <end position="42"/>
    </location>
</feature>
<evidence type="ECO:0000256" key="2">
    <source>
        <dbReference type="ARBA" id="ARBA00012176"/>
    </source>
</evidence>
<dbReference type="EMBL" id="HG529495">
    <property type="protein sequence ID" value="CDI51251.1"/>
    <property type="molecule type" value="Genomic_DNA"/>
</dbReference>
<accession>A0A077QXH1</accession>
<protein>
    <recommendedName>
        <fullName evidence="2">N-acetylglucosaminylphosphatidylinositol deacetylase</fullName>
        <ecNumber evidence="2">3.5.1.89</ecNumber>
    </recommendedName>
</protein>
<proteinExistence type="inferred from homology"/>
<dbReference type="SUPFAM" id="SSF102588">
    <property type="entry name" value="LmbE-like"/>
    <property type="match status" value="1"/>
</dbReference>
<name>A0A077QXH1_9BASI</name>
<dbReference type="Gene3D" id="3.40.50.10320">
    <property type="entry name" value="LmbE-like"/>
    <property type="match status" value="1"/>
</dbReference>
<dbReference type="UniPathway" id="UPA00196"/>
<evidence type="ECO:0000256" key="3">
    <source>
        <dbReference type="SAM" id="Phobius"/>
    </source>
</evidence>
<organism evidence="4">
    <name type="scientific">Melanopsichium pennsylvanicum 4</name>
    <dbReference type="NCBI Taxonomy" id="1398559"/>
    <lineage>
        <taxon>Eukaryota</taxon>
        <taxon>Fungi</taxon>
        <taxon>Dikarya</taxon>
        <taxon>Basidiomycota</taxon>
        <taxon>Ustilaginomycotina</taxon>
        <taxon>Ustilaginomycetes</taxon>
        <taxon>Ustilaginales</taxon>
        <taxon>Ustilaginaceae</taxon>
        <taxon>Melanopsichium</taxon>
    </lineage>
</organism>
<dbReference type="PANTHER" id="PTHR12993">
    <property type="entry name" value="N-ACETYLGLUCOSAMINYL-PHOSPHATIDYLINOSITOL DE-N-ACETYLASE-RELATED"/>
    <property type="match status" value="1"/>
</dbReference>
<feature type="transmembrane region" description="Helical" evidence="3">
    <location>
        <begin position="62"/>
        <end position="80"/>
    </location>
</feature>
<dbReference type="GO" id="GO:0000225">
    <property type="term" value="F:N-acetylglucosaminylphosphatidylinositol deacetylase activity"/>
    <property type="evidence" value="ECO:0007669"/>
    <property type="project" value="UniProtKB-EC"/>
</dbReference>
<dbReference type="EC" id="3.5.1.89" evidence="2"/>
<dbReference type="GO" id="GO:0005783">
    <property type="term" value="C:endoplasmic reticulum"/>
    <property type="evidence" value="ECO:0007669"/>
    <property type="project" value="TreeGrafter"/>
</dbReference>
<evidence type="ECO:0000256" key="1">
    <source>
        <dbReference type="ARBA" id="ARBA00006066"/>
    </source>
</evidence>
<keyword evidence="3" id="KW-0812">Transmembrane</keyword>
<dbReference type="GO" id="GO:0016020">
    <property type="term" value="C:membrane"/>
    <property type="evidence" value="ECO:0007669"/>
    <property type="project" value="GOC"/>
</dbReference>
<dbReference type="InterPro" id="IPR024078">
    <property type="entry name" value="LmbE-like_dom_sf"/>
</dbReference>